<gene>
    <name evidence="16" type="ordered locus">Sgly_1309</name>
</gene>
<dbReference type="RefSeq" id="WP_013624488.1">
    <property type="nucleotide sequence ID" value="NC_015172.1"/>
</dbReference>
<feature type="transmembrane region" description="Helical" evidence="14">
    <location>
        <begin position="582"/>
        <end position="603"/>
    </location>
</feature>
<dbReference type="SUPFAM" id="SSF52540">
    <property type="entry name" value="P-loop containing nucleoside triphosphate hydrolases"/>
    <property type="match status" value="2"/>
</dbReference>
<evidence type="ECO:0000256" key="13">
    <source>
        <dbReference type="ARBA" id="ARBA00025157"/>
    </source>
</evidence>
<organism evidence="16 17">
    <name type="scientific">Syntrophobotulus glycolicus (strain DSM 8271 / FlGlyR)</name>
    <dbReference type="NCBI Taxonomy" id="645991"/>
    <lineage>
        <taxon>Bacteria</taxon>
        <taxon>Bacillati</taxon>
        <taxon>Bacillota</taxon>
        <taxon>Clostridia</taxon>
        <taxon>Eubacteriales</taxon>
        <taxon>Desulfitobacteriaceae</taxon>
        <taxon>Syntrophobotulus</taxon>
    </lineage>
</organism>
<dbReference type="Pfam" id="PF00005">
    <property type="entry name" value="ABC_tran"/>
    <property type="match status" value="2"/>
</dbReference>
<dbReference type="EC" id="3.6.3.17" evidence="16"/>
<comment type="similarity">
    <text evidence="3">Belongs to the ABC transporter superfamily.</text>
</comment>
<evidence type="ECO:0000256" key="11">
    <source>
        <dbReference type="ARBA" id="ARBA00022989"/>
    </source>
</evidence>
<dbReference type="CDD" id="cd03225">
    <property type="entry name" value="ABC_cobalt_CbiO_domain1"/>
    <property type="match status" value="1"/>
</dbReference>
<feature type="transmembrane region" description="Helical" evidence="14">
    <location>
        <begin position="554"/>
        <end position="576"/>
    </location>
</feature>
<keyword evidence="9" id="KW-0067">ATP-binding</keyword>
<keyword evidence="7" id="KW-0677">Repeat</keyword>
<dbReference type="eggNOG" id="COG1129">
    <property type="taxonomic scope" value="Bacteria"/>
</dbReference>
<feature type="transmembrane region" description="Helical" evidence="14">
    <location>
        <begin position="713"/>
        <end position="733"/>
    </location>
</feature>
<protein>
    <submittedName>
        <fullName evidence="16">Monosaccharide-transporting ATPase</fullName>
        <ecNumber evidence="16">3.6.3.17</ecNumber>
    </submittedName>
</protein>
<keyword evidence="17" id="KW-1185">Reference proteome</keyword>
<dbReference type="SMART" id="SM00382">
    <property type="entry name" value="AAA"/>
    <property type="match status" value="2"/>
</dbReference>
<dbReference type="eggNOG" id="COG0619">
    <property type="taxonomic scope" value="Bacteria"/>
</dbReference>
<dbReference type="InterPro" id="IPR015856">
    <property type="entry name" value="ABC_transpr_CbiO/EcfA_su"/>
</dbReference>
<evidence type="ECO:0000256" key="5">
    <source>
        <dbReference type="ARBA" id="ARBA00022475"/>
    </source>
</evidence>
<dbReference type="PROSITE" id="PS50893">
    <property type="entry name" value="ABC_TRANSPORTER_2"/>
    <property type="match status" value="2"/>
</dbReference>
<dbReference type="InterPro" id="IPR027417">
    <property type="entry name" value="P-loop_NTPase"/>
</dbReference>
<evidence type="ECO:0000313" key="16">
    <source>
        <dbReference type="EMBL" id="ADY55618.1"/>
    </source>
</evidence>
<dbReference type="CDD" id="cd16914">
    <property type="entry name" value="EcfT"/>
    <property type="match status" value="1"/>
</dbReference>
<evidence type="ECO:0000256" key="3">
    <source>
        <dbReference type="ARBA" id="ARBA00005417"/>
    </source>
</evidence>
<keyword evidence="4" id="KW-0813">Transport</keyword>
<dbReference type="PANTHER" id="PTHR43553:SF23">
    <property type="entry name" value="ABC TRANSPORTER ATP-BINDING COMPONENT"/>
    <property type="match status" value="1"/>
</dbReference>
<dbReference type="OrthoDB" id="501320at2"/>
<dbReference type="GO" id="GO:0043190">
    <property type="term" value="C:ATP-binding cassette (ABC) transporter complex"/>
    <property type="evidence" value="ECO:0007669"/>
    <property type="project" value="TreeGrafter"/>
</dbReference>
<dbReference type="Proteomes" id="UP000007488">
    <property type="component" value="Chromosome"/>
</dbReference>
<dbReference type="KEGG" id="sgy:Sgly_1309"/>
<sequence length="737" mass="82236">MIRLKDIRFRFEGESQYVLNGLNLEIKKGECLVLAGKSGSGKTTVTRIINGLIPDFYYGELSGEVWIDGKRMRGQELWNQPICGCVFQDPRSQFFTTNTTSEVAFAMENFGFHRNVIRDNLEAAFTDLNMESLKERSLFSLSSGEKQKITVASAYSLHPRILVLDEPGANLDCATTLELARILREMKRKGITIIVSEHRLHYLKDVADRIVVLERGTISAEISANMFLSIPAGFLSSLGLRDIVLRPDKQQPLSNQEPASDESLHVGASELKLDGVYFFYRKNQHVIGGLSFLAHSGEIIGITGTNGTGKTTLIKLISGMLPIRAGRLLLNGKLQNRKDCSRNSHVVLQDVDYQLYTESVEDDIGLGWDDKNKSQKIEDILEALGLTELRARHPGSLSGGQKQRTVIASALVKNKKILILDEPTSGLDYENMRRVSRAIQKKAVAGAIILVVSHDYEFLLNICSRFIKLENGCIVRDEKVINGQELYQCMYGNGNALKKQVSKQPGREPLHPLTKLFAVAAIGISAFIFQSWLSLLLPLMVFTFILASMKEYRVGFGMLAAFTLFSTLNISLTGLFDVQATWGTLFEMIYRMILLVTGAAVFYKSTEITDLIKTLSVLPEEVVLPLAVTLRFIPTIQMEMGSIRDCLNAKGLRYGIISWVASPLQQLEYQLVPLLMRCSTIADELSASCMTRGINSGIKKTSYKSMRLRISDFVMLAATVLLLTAMAWINHFVTWPL</sequence>
<accession>F0SVR2</accession>
<evidence type="ECO:0000256" key="4">
    <source>
        <dbReference type="ARBA" id="ARBA00022448"/>
    </source>
</evidence>
<keyword evidence="10" id="KW-1278">Translocase</keyword>
<keyword evidence="11 14" id="KW-1133">Transmembrane helix</keyword>
<evidence type="ECO:0000256" key="1">
    <source>
        <dbReference type="ARBA" id="ARBA00004141"/>
    </source>
</evidence>
<evidence type="ECO:0000256" key="8">
    <source>
        <dbReference type="ARBA" id="ARBA00022741"/>
    </source>
</evidence>
<evidence type="ECO:0000256" key="12">
    <source>
        <dbReference type="ARBA" id="ARBA00023136"/>
    </source>
</evidence>
<evidence type="ECO:0000256" key="9">
    <source>
        <dbReference type="ARBA" id="ARBA00022840"/>
    </source>
</evidence>
<dbReference type="STRING" id="645991.Sgly_1309"/>
<proteinExistence type="inferred from homology"/>
<dbReference type="PANTHER" id="PTHR43553">
    <property type="entry name" value="HEAVY METAL TRANSPORTER"/>
    <property type="match status" value="1"/>
</dbReference>
<dbReference type="InterPro" id="IPR003593">
    <property type="entry name" value="AAA+_ATPase"/>
</dbReference>
<dbReference type="Gene3D" id="3.40.50.300">
    <property type="entry name" value="P-loop containing nucleotide triphosphate hydrolases"/>
    <property type="match status" value="2"/>
</dbReference>
<dbReference type="GO" id="GO:0042626">
    <property type="term" value="F:ATPase-coupled transmembrane transporter activity"/>
    <property type="evidence" value="ECO:0007669"/>
    <property type="project" value="TreeGrafter"/>
</dbReference>
<evidence type="ECO:0000256" key="7">
    <source>
        <dbReference type="ARBA" id="ARBA00022737"/>
    </source>
</evidence>
<evidence type="ECO:0000259" key="15">
    <source>
        <dbReference type="PROSITE" id="PS50893"/>
    </source>
</evidence>
<keyword evidence="8" id="KW-0547">Nucleotide-binding</keyword>
<dbReference type="PROSITE" id="PS00211">
    <property type="entry name" value="ABC_TRANSPORTER_1"/>
    <property type="match status" value="1"/>
</dbReference>
<dbReference type="GO" id="GO:0016887">
    <property type="term" value="F:ATP hydrolysis activity"/>
    <property type="evidence" value="ECO:0007669"/>
    <property type="project" value="InterPro"/>
</dbReference>
<keyword evidence="12 14" id="KW-0472">Membrane</keyword>
<evidence type="ECO:0000256" key="14">
    <source>
        <dbReference type="SAM" id="Phobius"/>
    </source>
</evidence>
<evidence type="ECO:0000256" key="10">
    <source>
        <dbReference type="ARBA" id="ARBA00022967"/>
    </source>
</evidence>
<keyword evidence="5" id="KW-1003">Cell membrane</keyword>
<reference evidence="16 17" key="1">
    <citation type="journal article" date="2011" name="Stand. Genomic Sci.">
        <title>Complete genome sequence of Syntrophobotulus glycolicus type strain (FlGlyR).</title>
        <authorList>
            <person name="Han C."/>
            <person name="Mwirichia R."/>
            <person name="Chertkov O."/>
            <person name="Held B."/>
            <person name="Lapidus A."/>
            <person name="Nolan M."/>
            <person name="Lucas S."/>
            <person name="Hammon N."/>
            <person name="Deshpande S."/>
            <person name="Cheng J.F."/>
            <person name="Tapia R."/>
            <person name="Goodwin L."/>
            <person name="Pitluck S."/>
            <person name="Huntemann M."/>
            <person name="Liolios K."/>
            <person name="Ivanova N."/>
            <person name="Pagani I."/>
            <person name="Mavromatis K."/>
            <person name="Ovchinikova G."/>
            <person name="Pati A."/>
            <person name="Chen A."/>
            <person name="Palaniappan K."/>
            <person name="Land M."/>
            <person name="Hauser L."/>
            <person name="Brambilla E.M."/>
            <person name="Rohde M."/>
            <person name="Spring S."/>
            <person name="Sikorski J."/>
            <person name="Goker M."/>
            <person name="Woyke T."/>
            <person name="Bristow J."/>
            <person name="Eisen J.A."/>
            <person name="Markowitz V."/>
            <person name="Hugenholtz P."/>
            <person name="Kyrpides N.C."/>
            <person name="Klenk H.P."/>
            <person name="Detter J.C."/>
        </authorList>
    </citation>
    <scope>NUCLEOTIDE SEQUENCE [LARGE SCALE GENOMIC DNA]</scope>
    <source>
        <strain evidence="17">DSM 8271 / FlGlyR</strain>
    </source>
</reference>
<evidence type="ECO:0000313" key="17">
    <source>
        <dbReference type="Proteomes" id="UP000007488"/>
    </source>
</evidence>
<feature type="transmembrane region" description="Helical" evidence="14">
    <location>
        <begin position="516"/>
        <end position="547"/>
    </location>
</feature>
<dbReference type="InterPro" id="IPR017871">
    <property type="entry name" value="ABC_transporter-like_CS"/>
</dbReference>
<dbReference type="GO" id="GO:0005524">
    <property type="term" value="F:ATP binding"/>
    <property type="evidence" value="ECO:0007669"/>
    <property type="project" value="UniProtKB-KW"/>
</dbReference>
<name>F0SVR2_SYNGF</name>
<dbReference type="AlphaFoldDB" id="F0SVR2"/>
<evidence type="ECO:0000256" key="2">
    <source>
        <dbReference type="ARBA" id="ARBA00004202"/>
    </source>
</evidence>
<dbReference type="InterPro" id="IPR050095">
    <property type="entry name" value="ECF_ABC_transporter_ATP-bd"/>
</dbReference>
<feature type="domain" description="ABC transporter" evidence="15">
    <location>
        <begin position="2"/>
        <end position="240"/>
    </location>
</feature>
<comment type="function">
    <text evidence="13">Probably part of an ABC transporter complex. Responsible for energy coupling to the transport system.</text>
</comment>
<dbReference type="HOGENOM" id="CLU_000604_86_7_9"/>
<keyword evidence="6 14" id="KW-0812">Transmembrane</keyword>
<evidence type="ECO:0000256" key="6">
    <source>
        <dbReference type="ARBA" id="ARBA00022692"/>
    </source>
</evidence>
<dbReference type="EMBL" id="CP002547">
    <property type="protein sequence ID" value="ADY55618.1"/>
    <property type="molecule type" value="Genomic_DNA"/>
</dbReference>
<comment type="subcellular location">
    <subcellularLocation>
        <location evidence="2">Cell membrane</location>
        <topology evidence="2">Peripheral membrane protein</topology>
    </subcellularLocation>
    <subcellularLocation>
        <location evidence="1">Membrane</location>
        <topology evidence="1">Multi-pass membrane protein</topology>
    </subcellularLocation>
</comment>
<dbReference type="InterPro" id="IPR003439">
    <property type="entry name" value="ABC_transporter-like_ATP-bd"/>
</dbReference>
<feature type="domain" description="ABC transporter" evidence="15">
    <location>
        <begin position="271"/>
        <end position="496"/>
    </location>
</feature>
<dbReference type="InterPro" id="IPR003339">
    <property type="entry name" value="ABC/ECF_trnsptr_transmembrane"/>
</dbReference>
<reference evidence="17" key="2">
    <citation type="submission" date="2011-02" db="EMBL/GenBank/DDBJ databases">
        <title>The complete genome of Syntrophobotulus glycolicus DSM 8271.</title>
        <authorList>
            <person name="Lucas S."/>
            <person name="Copeland A."/>
            <person name="Lapidus A."/>
            <person name="Bruce D."/>
            <person name="Goodwin L."/>
            <person name="Pitluck S."/>
            <person name="Kyrpides N."/>
            <person name="Mavromatis K."/>
            <person name="Pagani I."/>
            <person name="Ivanova N."/>
            <person name="Mikhailova N."/>
            <person name="Chertkov O."/>
            <person name="Held B."/>
            <person name="Detter J.C."/>
            <person name="Tapia R."/>
            <person name="Han C."/>
            <person name="Land M."/>
            <person name="Hauser L."/>
            <person name="Markowitz V."/>
            <person name="Cheng J.-F."/>
            <person name="Hugenholtz P."/>
            <person name="Woyke T."/>
            <person name="Wu D."/>
            <person name="Spring S."/>
            <person name="Schroeder M."/>
            <person name="Brambilla E."/>
            <person name="Klenk H.-P."/>
            <person name="Eisen J.A."/>
        </authorList>
    </citation>
    <scope>NUCLEOTIDE SEQUENCE [LARGE SCALE GENOMIC DNA]</scope>
    <source>
        <strain evidence="17">DSM 8271 / FlGlyR</strain>
    </source>
</reference>
<keyword evidence="16" id="KW-0378">Hydrolase</keyword>